<reference evidence="1 2" key="1">
    <citation type="submission" date="2017-03" db="EMBL/GenBank/DDBJ databases">
        <authorList>
            <person name="Afonso C.L."/>
            <person name="Miller P.J."/>
            <person name="Scott M.A."/>
            <person name="Spackman E."/>
            <person name="Goraichik I."/>
            <person name="Dimitrov K.M."/>
            <person name="Suarez D.L."/>
            <person name="Swayne D.E."/>
        </authorList>
    </citation>
    <scope>NUCLEOTIDE SEQUENCE [LARGE SCALE GENOMIC DNA]</scope>
    <source>
        <strain evidence="1 2">CECT 7971</strain>
    </source>
</reference>
<dbReference type="AlphaFoldDB" id="A0A1Y5S4V2"/>
<proteinExistence type="predicted"/>
<dbReference type="EMBL" id="FWFW01000003">
    <property type="protein sequence ID" value="SLN32186.1"/>
    <property type="molecule type" value="Genomic_DNA"/>
</dbReference>
<gene>
    <name evidence="1" type="ORF">PAM7971_01263</name>
</gene>
<name>A0A1Y5S4V2_9RHOB</name>
<evidence type="ECO:0000313" key="2">
    <source>
        <dbReference type="Proteomes" id="UP000193307"/>
    </source>
</evidence>
<accession>A0A1Y5S4V2</accession>
<dbReference type="STRING" id="658057.SAMN04488032_10845"/>
<evidence type="ECO:0000313" key="1">
    <source>
        <dbReference type="EMBL" id="SLN32186.1"/>
    </source>
</evidence>
<keyword evidence="2" id="KW-1185">Reference proteome</keyword>
<dbReference type="RefSeq" id="WP_085848152.1">
    <property type="nucleotide sequence ID" value="NZ_FNZV01000008.1"/>
</dbReference>
<organism evidence="1 2">
    <name type="scientific">Pacificibacter marinus</name>
    <dbReference type="NCBI Taxonomy" id="658057"/>
    <lineage>
        <taxon>Bacteria</taxon>
        <taxon>Pseudomonadati</taxon>
        <taxon>Pseudomonadota</taxon>
        <taxon>Alphaproteobacteria</taxon>
        <taxon>Rhodobacterales</taxon>
        <taxon>Roseobacteraceae</taxon>
        <taxon>Pacificibacter</taxon>
    </lineage>
</organism>
<dbReference type="OrthoDB" id="7658488at2"/>
<dbReference type="Proteomes" id="UP000193307">
    <property type="component" value="Unassembled WGS sequence"/>
</dbReference>
<protein>
    <submittedName>
        <fullName evidence="1">Uncharacterized protein</fullName>
    </submittedName>
</protein>
<sequence>MSEYASDFLPKEVREGLEMARKRDLKRRSRLRVRAGDDVYPILRLWDEGFAVERENADHLRGHVDIYDGARHLYQALIVASQDDGFEMSFDFKRSTAATDRVPLDYDQPDDAPVALLPRH</sequence>